<accession>A0AAN0RJK3</accession>
<protein>
    <recommendedName>
        <fullName evidence="3">Asp/Glu racemase</fullName>
    </recommendedName>
</protein>
<evidence type="ECO:0000313" key="2">
    <source>
        <dbReference type="Proteomes" id="UP000028680"/>
    </source>
</evidence>
<dbReference type="RefSeq" id="WP_044050136.1">
    <property type="nucleotide sequence ID" value="NZ_CP003984.1"/>
</dbReference>
<dbReference type="EMBL" id="CP003984">
    <property type="protein sequence ID" value="AII87418.1"/>
    <property type="molecule type" value="Genomic_DNA"/>
</dbReference>
<name>A0AAN0RJK3_9RHOB</name>
<evidence type="ECO:0008006" key="3">
    <source>
        <dbReference type="Google" id="ProtNLM"/>
    </source>
</evidence>
<dbReference type="Proteomes" id="UP000028680">
    <property type="component" value="Chromosome"/>
</dbReference>
<reference evidence="1 2" key="1">
    <citation type="journal article" date="2014" name="ISME J.">
        <title>Adaptation of an abundant Roseobacter RCA organism to pelagic systems revealed by genomic and transcriptomic analyses.</title>
        <authorList>
            <person name="Voget S."/>
            <person name="Wemheuer B."/>
            <person name="Brinkhoff T."/>
            <person name="Vollmers J."/>
            <person name="Dietrich S."/>
            <person name="Giebel H.A."/>
            <person name="Beardsley C."/>
            <person name="Sardemann C."/>
            <person name="Bakenhus I."/>
            <person name="Billerbeck S."/>
            <person name="Daniel R."/>
            <person name="Simon M."/>
        </authorList>
    </citation>
    <scope>NUCLEOTIDE SEQUENCE [LARGE SCALE GENOMIC DNA]</scope>
    <source>
        <strain evidence="1 2">RCA23</strain>
    </source>
</reference>
<dbReference type="PANTHER" id="PTHR40267:SF1">
    <property type="entry name" value="BLR3294 PROTEIN"/>
    <property type="match status" value="1"/>
</dbReference>
<dbReference type="Gene3D" id="3.40.50.12500">
    <property type="match status" value="1"/>
</dbReference>
<proteinExistence type="predicted"/>
<keyword evidence="2" id="KW-1185">Reference proteome</keyword>
<dbReference type="Pfam" id="PF17645">
    <property type="entry name" value="Amdase"/>
    <property type="match status" value="1"/>
</dbReference>
<organism evidence="1 2">
    <name type="scientific">Planktomarina temperata RCA23</name>
    <dbReference type="NCBI Taxonomy" id="666509"/>
    <lineage>
        <taxon>Bacteria</taxon>
        <taxon>Pseudomonadati</taxon>
        <taxon>Pseudomonadota</taxon>
        <taxon>Alphaproteobacteria</taxon>
        <taxon>Rhodobacterales</taxon>
        <taxon>Paracoccaceae</taxon>
        <taxon>Planktomarina</taxon>
    </lineage>
</organism>
<dbReference type="InterPro" id="IPR053714">
    <property type="entry name" value="Iso_Racemase_Enz_sf"/>
</dbReference>
<dbReference type="KEGG" id="ptp:RCA23_c18870"/>
<dbReference type="AlphaFoldDB" id="A0AAN0RJK3"/>
<dbReference type="PIRSF" id="PIRSF015736">
    <property type="entry name" value="MI"/>
    <property type="match status" value="1"/>
</dbReference>
<dbReference type="PANTHER" id="PTHR40267">
    <property type="entry name" value="BLR3294 PROTEIN"/>
    <property type="match status" value="1"/>
</dbReference>
<gene>
    <name evidence="1" type="ORF">RCA23_c18870</name>
</gene>
<dbReference type="InterPro" id="IPR026286">
    <property type="entry name" value="MaiA/AMDase"/>
</dbReference>
<sequence>MSLLPYDIVSIEPTRIGLVVLQSDETIERDMMQMRGTADLFFSRVPSGQEVTAETLQSMAGHIEASAALFPQTLRLNAVGYGCTSGTAQIGVQEIERLVKSGTKTQAVSQPVSALVAACQHLKLKRIAFLSPYLEEVSANLRTVLQQNGVETPVFGTFGEAEETKVVRISGASVQSAARHLLAEGGLDGIFLSCTNLRTMDLIAPMEAELGLPVLSSNLVLAWHLAQLSGDPKALQGPGRLFAAQAAE</sequence>
<evidence type="ECO:0000313" key="1">
    <source>
        <dbReference type="EMBL" id="AII87418.1"/>
    </source>
</evidence>